<protein>
    <recommendedName>
        <fullName evidence="2">Putative cysteine ligase BshC</fullName>
        <ecNumber evidence="2">6.-.-.-</ecNumber>
    </recommendedName>
</protein>
<accession>A0A8J7G2I1</accession>
<dbReference type="NCBIfam" id="TIGR03998">
    <property type="entry name" value="thiol_BshC"/>
    <property type="match status" value="1"/>
</dbReference>
<dbReference type="InterPro" id="IPR055399">
    <property type="entry name" value="CC_BshC"/>
</dbReference>
<dbReference type="GO" id="GO:0016874">
    <property type="term" value="F:ligase activity"/>
    <property type="evidence" value="ECO:0007669"/>
    <property type="project" value="UniProtKB-UniRule"/>
</dbReference>
<sequence length="536" mass="63424">MKVIELMNRPKQAVIQAYETADFQRDYFQYERTEQGERQRLIDLDHTSFERETLRQVMTQFMKNYHTSDQIEQHLEQISDPQSVFVVGGQQAGLLTGPLYSVHKAISVILYAREQSARHKRPFIPLFWVAGEDHDIDEINHVYVEKNDRLQKVVYPERSPLKKMASDTTFNRDTMHRYVDDMIRTYRETEHTNHILQQLHEAVDATDNYTSFFVYLMNDFFAEAGLLYIDAAYEPFKKMQVDALTQMVERNEAVAEAVVTKERQYAEVMGHMPLQATLDNAHLFYVHETGRLLLQREGENFIYEPLQLRWTEEELIAEIKQYPERFSNDVVTRPMMQQMMLPTFAFIAGPGELAYWATLKDAFRAVDVTMPLLIPRHSITLVPRDVQYALQQVNIPFEKALDQNYEALVAQHIGEMKDEVFLDALREAEQNLHRALNQLQQMAPTPGMKRILEKNTHYHEKQFRYVEQFYNREITMQEETSVRRLRTIERQLLPEGVPQERMFTPYRYVNEYGLDLISQLLKNEYNWNDCHKMIIL</sequence>
<dbReference type="InterPro" id="IPR055398">
    <property type="entry name" value="Rossmann-like_BshC"/>
</dbReference>
<feature type="domain" description="Bacillithiol biosynthesis BshC C-terminal coiled-coil" evidence="4">
    <location>
        <begin position="379"/>
        <end position="534"/>
    </location>
</feature>
<organism evidence="5 6">
    <name type="scientific">Savagea serpentis</name>
    <dbReference type="NCBI Taxonomy" id="2785297"/>
    <lineage>
        <taxon>Bacteria</taxon>
        <taxon>Bacillati</taxon>
        <taxon>Bacillota</taxon>
        <taxon>Bacilli</taxon>
        <taxon>Bacillales</taxon>
        <taxon>Caryophanaceae</taxon>
        <taxon>Savagea</taxon>
    </lineage>
</organism>
<dbReference type="Pfam" id="PF10079">
    <property type="entry name" value="Rossmann-like_BshC"/>
    <property type="match status" value="1"/>
</dbReference>
<dbReference type="InterPro" id="IPR011199">
    <property type="entry name" value="Bacillithiol_biosynth_BshC"/>
</dbReference>
<evidence type="ECO:0000259" key="4">
    <source>
        <dbReference type="Pfam" id="PF24850"/>
    </source>
</evidence>
<comment type="caution">
    <text evidence="5">The sequence shown here is derived from an EMBL/GenBank/DDBJ whole genome shotgun (WGS) entry which is preliminary data.</text>
</comment>
<proteinExistence type="inferred from homology"/>
<dbReference type="PIRSF" id="PIRSF012535">
    <property type="entry name" value="UCP012535"/>
    <property type="match status" value="1"/>
</dbReference>
<reference evidence="5" key="1">
    <citation type="submission" date="2020-11" db="EMBL/GenBank/DDBJ databases">
        <title>Multidrug resistant novel bacterium Savagea serpentis sp. nov., isolated from the scats of a vine snake (Ahaetulla nasuta).</title>
        <authorList>
            <person name="Venkata Ramana V."/>
            <person name="Vikas Patil S."/>
            <person name="Yogita Lugani V."/>
        </authorList>
    </citation>
    <scope>NUCLEOTIDE SEQUENCE</scope>
    <source>
        <strain evidence="5">SN6</strain>
    </source>
</reference>
<dbReference type="RefSeq" id="WP_194561334.1">
    <property type="nucleotide sequence ID" value="NZ_JADKPV010000001.1"/>
</dbReference>
<evidence type="ECO:0000259" key="3">
    <source>
        <dbReference type="Pfam" id="PF10079"/>
    </source>
</evidence>
<feature type="domain" description="Bacillithiol biosynthesis BshC N-terminal Rossmann-like" evidence="3">
    <location>
        <begin position="1"/>
        <end position="376"/>
    </location>
</feature>
<keyword evidence="1 2" id="KW-0436">Ligase</keyword>
<gene>
    <name evidence="2 5" type="primary">bshC</name>
    <name evidence="5" type="ORF">IRY55_00675</name>
</gene>
<evidence type="ECO:0000313" key="5">
    <source>
        <dbReference type="EMBL" id="MBF4499857.1"/>
    </source>
</evidence>
<dbReference type="HAMAP" id="MF_01867">
    <property type="entry name" value="BshC"/>
    <property type="match status" value="1"/>
</dbReference>
<evidence type="ECO:0000256" key="1">
    <source>
        <dbReference type="ARBA" id="ARBA00022598"/>
    </source>
</evidence>
<evidence type="ECO:0000256" key="2">
    <source>
        <dbReference type="HAMAP-Rule" id="MF_01867"/>
    </source>
</evidence>
<comment type="similarity">
    <text evidence="2">Belongs to the BshC family.</text>
</comment>
<keyword evidence="6" id="KW-1185">Reference proteome</keyword>
<dbReference type="AlphaFoldDB" id="A0A8J7G2I1"/>
<evidence type="ECO:0000313" key="6">
    <source>
        <dbReference type="Proteomes" id="UP000622653"/>
    </source>
</evidence>
<dbReference type="Proteomes" id="UP000622653">
    <property type="component" value="Unassembled WGS sequence"/>
</dbReference>
<dbReference type="EC" id="6.-.-.-" evidence="2"/>
<name>A0A8J7G2I1_9BACL</name>
<comment type="function">
    <text evidence="2">Involved in bacillithiol (BSH) biosynthesis. May catalyze the last step of the pathway, the addition of cysteine to glucosamine malate (GlcN-Mal) to generate BSH.</text>
</comment>
<dbReference type="EMBL" id="JADKPV010000001">
    <property type="protein sequence ID" value="MBF4499857.1"/>
    <property type="molecule type" value="Genomic_DNA"/>
</dbReference>
<dbReference type="Pfam" id="PF24850">
    <property type="entry name" value="CC_BshC"/>
    <property type="match status" value="1"/>
</dbReference>